<dbReference type="SUPFAM" id="SSF103378">
    <property type="entry name" value="2-methylcitrate dehydratase PrpD"/>
    <property type="match status" value="1"/>
</dbReference>
<dbReference type="GO" id="GO:0016829">
    <property type="term" value="F:lyase activity"/>
    <property type="evidence" value="ECO:0007669"/>
    <property type="project" value="InterPro"/>
</dbReference>
<dbReference type="InterPro" id="IPR036148">
    <property type="entry name" value="MmgE/PrpD_sf"/>
</dbReference>
<dbReference type="Gene3D" id="3.30.1330.120">
    <property type="entry name" value="2-methylcitrate dehydratase PrpD"/>
    <property type="match status" value="1"/>
</dbReference>
<dbReference type="InterPro" id="IPR042183">
    <property type="entry name" value="MmgE/PrpD_sf_1"/>
</dbReference>
<dbReference type="AlphaFoldDB" id="A0A6A6EM06"/>
<dbReference type="OrthoDB" id="10267976at2759"/>
<evidence type="ECO:0000256" key="1">
    <source>
        <dbReference type="ARBA" id="ARBA00006174"/>
    </source>
</evidence>
<dbReference type="InterPro" id="IPR045336">
    <property type="entry name" value="MmgE_PrpD_N"/>
</dbReference>
<evidence type="ECO:0000313" key="4">
    <source>
        <dbReference type="Proteomes" id="UP000800200"/>
    </source>
</evidence>
<dbReference type="PANTHER" id="PTHR16943:SF8">
    <property type="entry name" value="2-METHYLCITRATE DEHYDRATASE"/>
    <property type="match status" value="1"/>
</dbReference>
<organism evidence="3 4">
    <name type="scientific">Zopfia rhizophila CBS 207.26</name>
    <dbReference type="NCBI Taxonomy" id="1314779"/>
    <lineage>
        <taxon>Eukaryota</taxon>
        <taxon>Fungi</taxon>
        <taxon>Dikarya</taxon>
        <taxon>Ascomycota</taxon>
        <taxon>Pezizomycotina</taxon>
        <taxon>Dothideomycetes</taxon>
        <taxon>Dothideomycetes incertae sedis</taxon>
        <taxon>Zopfiaceae</taxon>
        <taxon>Zopfia</taxon>
    </lineage>
</organism>
<accession>A0A6A6EM06</accession>
<reference evidence="3" key="1">
    <citation type="journal article" date="2020" name="Stud. Mycol.">
        <title>101 Dothideomycetes genomes: a test case for predicting lifestyles and emergence of pathogens.</title>
        <authorList>
            <person name="Haridas S."/>
            <person name="Albert R."/>
            <person name="Binder M."/>
            <person name="Bloem J."/>
            <person name="Labutti K."/>
            <person name="Salamov A."/>
            <person name="Andreopoulos B."/>
            <person name="Baker S."/>
            <person name="Barry K."/>
            <person name="Bills G."/>
            <person name="Bluhm B."/>
            <person name="Cannon C."/>
            <person name="Castanera R."/>
            <person name="Culley D."/>
            <person name="Daum C."/>
            <person name="Ezra D."/>
            <person name="Gonzalez J."/>
            <person name="Henrissat B."/>
            <person name="Kuo A."/>
            <person name="Liang C."/>
            <person name="Lipzen A."/>
            <person name="Lutzoni F."/>
            <person name="Magnuson J."/>
            <person name="Mondo S."/>
            <person name="Nolan M."/>
            <person name="Ohm R."/>
            <person name="Pangilinan J."/>
            <person name="Park H.-J."/>
            <person name="Ramirez L."/>
            <person name="Alfaro M."/>
            <person name="Sun H."/>
            <person name="Tritt A."/>
            <person name="Yoshinaga Y."/>
            <person name="Zwiers L.-H."/>
            <person name="Turgeon B."/>
            <person name="Goodwin S."/>
            <person name="Spatafora J."/>
            <person name="Crous P."/>
            <person name="Grigoriev I."/>
        </authorList>
    </citation>
    <scope>NUCLEOTIDE SEQUENCE</scope>
    <source>
        <strain evidence="3">CBS 207.26</strain>
    </source>
</reference>
<dbReference type="EMBL" id="ML994615">
    <property type="protein sequence ID" value="KAF2192594.1"/>
    <property type="molecule type" value="Genomic_DNA"/>
</dbReference>
<keyword evidence="4" id="KW-1185">Reference proteome</keyword>
<dbReference type="PANTHER" id="PTHR16943">
    <property type="entry name" value="2-METHYLCITRATE DEHYDRATASE-RELATED"/>
    <property type="match status" value="1"/>
</dbReference>
<evidence type="ECO:0000259" key="2">
    <source>
        <dbReference type="Pfam" id="PF03972"/>
    </source>
</evidence>
<evidence type="ECO:0000313" key="3">
    <source>
        <dbReference type="EMBL" id="KAF2192594.1"/>
    </source>
</evidence>
<dbReference type="Pfam" id="PF03972">
    <property type="entry name" value="MmgE_PrpD_N"/>
    <property type="match status" value="1"/>
</dbReference>
<dbReference type="Proteomes" id="UP000800200">
    <property type="component" value="Unassembled WGS sequence"/>
</dbReference>
<sequence length="303" mass="32738">MRLHTAHLEGFGAAVNAVIGIEESRECHIWGWEKTLPPLTAASLNGTFIPSFELHDWHDSAPLHSNSILLLALFAAAEHKNAKSRASIPGSDLLLSTISAGIVEDALGIACTQAGDLIMQHGFAARNGLCAALLAKGGYVGIKGSFPRAPGKDPPYLIDEVCKAFGNTWQLEGIRVKKHSAMAGTHCMIECIAALQDEYPDALIELGEWAFDHGGWGAKRPLNGDSRIDGGQRLMKHLEAPKSIPPGLSNQDILEKWRAITVTVIDDEKRRKIENVVLHLEGLDDLAELAELLKGKTANSIAR</sequence>
<comment type="similarity">
    <text evidence="1">Belongs to the PrpD family.</text>
</comment>
<proteinExistence type="inferred from homology"/>
<name>A0A6A6EM06_9PEZI</name>
<dbReference type="InterPro" id="IPR005656">
    <property type="entry name" value="MmgE_PrpD"/>
</dbReference>
<protein>
    <submittedName>
        <fullName evidence="3">2-methylcitrate dehydratase PrpD</fullName>
    </submittedName>
</protein>
<dbReference type="Gene3D" id="1.10.4100.10">
    <property type="entry name" value="2-methylcitrate dehydratase PrpD"/>
    <property type="match status" value="2"/>
</dbReference>
<feature type="domain" description="MmgE/PrpD N-terminal" evidence="2">
    <location>
        <begin position="7"/>
        <end position="98"/>
    </location>
</feature>
<gene>
    <name evidence="3" type="ORF">K469DRAFT_731092</name>
</gene>
<dbReference type="InterPro" id="IPR042188">
    <property type="entry name" value="MmgE/PrpD_sf_2"/>
</dbReference>